<dbReference type="AlphaFoldDB" id="Q17GG3"/>
<feature type="compositionally biased region" description="Basic and acidic residues" evidence="2">
    <location>
        <begin position="762"/>
        <end position="772"/>
    </location>
</feature>
<feature type="compositionally biased region" description="Polar residues" evidence="2">
    <location>
        <begin position="622"/>
        <end position="646"/>
    </location>
</feature>
<evidence type="ECO:0000256" key="1">
    <source>
        <dbReference type="SAM" id="Coils"/>
    </source>
</evidence>
<evidence type="ECO:0000313" key="4">
    <source>
        <dbReference type="Proteomes" id="UP000682892"/>
    </source>
</evidence>
<dbReference type="Proteomes" id="UP000682892">
    <property type="component" value="Unassembled WGS sequence"/>
</dbReference>
<proteinExistence type="predicted"/>
<protein>
    <submittedName>
        <fullName evidence="3">AAEL003002-PA</fullName>
    </submittedName>
</protein>
<feature type="compositionally biased region" description="Polar residues" evidence="2">
    <location>
        <begin position="528"/>
        <end position="548"/>
    </location>
</feature>
<feature type="compositionally biased region" description="Acidic residues" evidence="2">
    <location>
        <begin position="819"/>
        <end position="828"/>
    </location>
</feature>
<feature type="compositionally biased region" description="Polar residues" evidence="2">
    <location>
        <begin position="508"/>
        <end position="520"/>
    </location>
</feature>
<feature type="region of interest" description="Disordered" evidence="2">
    <location>
        <begin position="716"/>
        <end position="828"/>
    </location>
</feature>
<organism evidence="3 4">
    <name type="scientific">Aedes aegypti</name>
    <name type="common">Yellowfever mosquito</name>
    <name type="synonym">Culex aegypti</name>
    <dbReference type="NCBI Taxonomy" id="7159"/>
    <lineage>
        <taxon>Eukaryota</taxon>
        <taxon>Metazoa</taxon>
        <taxon>Ecdysozoa</taxon>
        <taxon>Arthropoda</taxon>
        <taxon>Hexapoda</taxon>
        <taxon>Insecta</taxon>
        <taxon>Pterygota</taxon>
        <taxon>Neoptera</taxon>
        <taxon>Endopterygota</taxon>
        <taxon>Diptera</taxon>
        <taxon>Nematocera</taxon>
        <taxon>Culicoidea</taxon>
        <taxon>Culicidae</taxon>
        <taxon>Culicinae</taxon>
        <taxon>Aedini</taxon>
        <taxon>Aedes</taxon>
        <taxon>Stegomyia</taxon>
    </lineage>
</organism>
<evidence type="ECO:0000313" key="3">
    <source>
        <dbReference type="EMBL" id="EAT45762.1"/>
    </source>
</evidence>
<feature type="coiled-coil region" evidence="1">
    <location>
        <begin position="9"/>
        <end position="50"/>
    </location>
</feature>
<name>Q17GG3_AEDAE</name>
<reference evidence="3" key="3">
    <citation type="submission" date="2012-09" db="EMBL/GenBank/DDBJ databases">
        <authorList>
            <consortium name="VectorBase"/>
        </authorList>
    </citation>
    <scope>NUCLEOTIDE SEQUENCE</scope>
    <source>
        <strain evidence="3">Liverpool</strain>
    </source>
</reference>
<gene>
    <name evidence="3" type="ORF">AaeL_AAEL003002</name>
</gene>
<feature type="compositionally biased region" description="Low complexity" evidence="2">
    <location>
        <begin position="606"/>
        <end position="618"/>
    </location>
</feature>
<reference evidence="3" key="2">
    <citation type="journal article" date="2007" name="Science">
        <title>Genome sequence of Aedes aegypti, a major arbovirus vector.</title>
        <authorList>
            <person name="Nene V."/>
            <person name="Wortman J.R."/>
            <person name="Lawson D."/>
            <person name="Haas B."/>
            <person name="Kodira C."/>
            <person name="Tu Z.J."/>
            <person name="Loftus B."/>
            <person name="Xi Z."/>
            <person name="Megy K."/>
            <person name="Grabherr M."/>
            <person name="Ren Q."/>
            <person name="Zdobnov E.M."/>
            <person name="Lobo N.F."/>
            <person name="Campbell K.S."/>
            <person name="Brown S.E."/>
            <person name="Bonaldo M.F."/>
            <person name="Zhu J."/>
            <person name="Sinkins S.P."/>
            <person name="Hogenkamp D.G."/>
            <person name="Amedeo P."/>
            <person name="Arensburger P."/>
            <person name="Atkinson P.W."/>
            <person name="Bidwell S."/>
            <person name="Biedler J."/>
            <person name="Birney E."/>
            <person name="Bruggner R.V."/>
            <person name="Costas J."/>
            <person name="Coy M.R."/>
            <person name="Crabtree J."/>
            <person name="Crawford M."/>
            <person name="Debruyn B."/>
            <person name="Decaprio D."/>
            <person name="Eiglmeier K."/>
            <person name="Eisenstadt E."/>
            <person name="El-Dorry H."/>
            <person name="Gelbart W.M."/>
            <person name="Gomes S.L."/>
            <person name="Hammond M."/>
            <person name="Hannick L.I."/>
            <person name="Hogan J.R."/>
            <person name="Holmes M.H."/>
            <person name="Jaffe D."/>
            <person name="Johnston J.S."/>
            <person name="Kennedy R.C."/>
            <person name="Koo H."/>
            <person name="Kravitz S."/>
            <person name="Kriventseva E.V."/>
            <person name="Kulp D."/>
            <person name="Labutti K."/>
            <person name="Lee E."/>
            <person name="Li S."/>
            <person name="Lovin D.D."/>
            <person name="Mao C."/>
            <person name="Mauceli E."/>
            <person name="Menck C.F."/>
            <person name="Miller J.R."/>
            <person name="Montgomery P."/>
            <person name="Mori A."/>
            <person name="Nascimento A.L."/>
            <person name="Naveira H.F."/>
            <person name="Nusbaum C."/>
            <person name="O'leary S."/>
            <person name="Orvis J."/>
            <person name="Pertea M."/>
            <person name="Quesneville H."/>
            <person name="Reidenbach K.R."/>
            <person name="Rogers Y.H."/>
            <person name="Roth C.W."/>
            <person name="Schneider J.R."/>
            <person name="Schatz M."/>
            <person name="Shumway M."/>
            <person name="Stanke M."/>
            <person name="Stinson E.O."/>
            <person name="Tubio J.M."/>
            <person name="Vanzee J.P."/>
            <person name="Verjovski-Almeida S."/>
            <person name="Werner D."/>
            <person name="White O."/>
            <person name="Wyder S."/>
            <person name="Zeng Q."/>
            <person name="Zhao Q."/>
            <person name="Zhao Y."/>
            <person name="Hill C.A."/>
            <person name="Raikhel A.S."/>
            <person name="Soares M.B."/>
            <person name="Knudson D.L."/>
            <person name="Lee N.H."/>
            <person name="Galagan J."/>
            <person name="Salzberg S.L."/>
            <person name="Paulsen I.T."/>
            <person name="Dimopoulos G."/>
            <person name="Collins F.H."/>
            <person name="Birren B."/>
            <person name="Fraser-Liggett C.M."/>
            <person name="Severson D.W."/>
        </authorList>
    </citation>
    <scope>NUCLEOTIDE SEQUENCE [LARGE SCALE GENOMIC DNA]</scope>
    <source>
        <strain evidence="3">Liverpool</strain>
    </source>
</reference>
<accession>Q17GG3</accession>
<dbReference type="OMA" id="LPERMTH"/>
<dbReference type="eggNOG" id="ENOG502SA29">
    <property type="taxonomic scope" value="Eukaryota"/>
</dbReference>
<dbReference type="HOGENOM" id="CLU_347909_0_0_1"/>
<feature type="compositionally biased region" description="Polar residues" evidence="2">
    <location>
        <begin position="681"/>
        <end position="692"/>
    </location>
</feature>
<sequence>MFPDQDVNRHNYQLRFMEMENKIKRCELERAELEQRFAQLMRERQECEKAAARQLKMKYKRMMELERQRAERNESLLRMLHTIDQQAASLAAKTDRLKMLKVTQYESYLIRSWSSQRALPSPSPIPPTSAQQPHYFMTQPHAPSFQLPSRLTDSPKSEFVRYISDMTHAQTASYNPIPPPTALSNYINHQHQFPTQQQYMSPYLTSSPTFTQDPFMRPSGDYPILQNSIATQPQVSKLPSTPSRSPSTILPAKKLELSNEEFIQYIDNEILKGSSATDSTVATSDPPPDIVVEPPSITSTPLPEAYLEDVTNDEDDYLRPPAVSHSLDDSPIIEEIVEPTAKLDLDDISEMRKPLTVSDDATINQRWEKIVEVNSTARPSTKPHPGQDAPLDINESSSGKTPLEDVISQTLRGVISEVEELYEAPVVSDTSIAEGLDLSTVGDEQNSSDQANDLANISAAFGEIQSEYPQSTYETEAEYPPIQDYQDYQEVAPPEYSSQDPEDYKYDYSTTDPQSVAQAQKSEDPTRWTPSRHSVRSKNYSTSQSRTPETIDEVVSNGVENLPEEHISPPRSKHSSPIGENASATEIHYSELETQPEQPVPEEADQQQYDYSQYPQEYDPNDPNQQAAYYQQYTDEQTGQEQTQAYQDYAEHDPNQYQQATEYPGPTQYVFEQGYYDERQPQQAMESDQNQGYYEGNPNATEQQQYYAEEQVDQAYYDQSQAEVEYANYEDQNAGAADAPVANDAPQEEMLESVAEEEEDEVKQTNDEHPQEDASPEQEVVDIRSSSDELLGGAEDNLGSPVKVTVSGKEDTTISSVNDESDFDFSTQ</sequence>
<feature type="region of interest" description="Disordered" evidence="2">
    <location>
        <begin position="493"/>
        <end position="704"/>
    </location>
</feature>
<dbReference type="STRING" id="7159.Q17GG3"/>
<feature type="region of interest" description="Disordered" evidence="2">
    <location>
        <begin position="373"/>
        <end position="403"/>
    </location>
</feature>
<dbReference type="VEuPathDB" id="VectorBase:AAEL003002"/>
<evidence type="ECO:0000256" key="2">
    <source>
        <dbReference type="SAM" id="MobiDB-lite"/>
    </source>
</evidence>
<feature type="compositionally biased region" description="Low complexity" evidence="2">
    <location>
        <begin position="733"/>
        <end position="745"/>
    </location>
</feature>
<feature type="compositionally biased region" description="Acidic residues" evidence="2">
    <location>
        <begin position="746"/>
        <end position="761"/>
    </location>
</feature>
<reference evidence="3" key="1">
    <citation type="submission" date="2005-10" db="EMBL/GenBank/DDBJ databases">
        <authorList>
            <person name="Loftus B.J."/>
            <person name="Nene V.M."/>
            <person name="Hannick L.I."/>
            <person name="Bidwell S."/>
            <person name="Haas B."/>
            <person name="Amedeo P."/>
            <person name="Orvis J."/>
            <person name="Wortman J.R."/>
            <person name="White O.R."/>
            <person name="Salzberg S."/>
            <person name="Shumway M."/>
            <person name="Koo H."/>
            <person name="Zhao Y."/>
            <person name="Holmes M."/>
            <person name="Miller J."/>
            <person name="Schatz M."/>
            <person name="Pop M."/>
            <person name="Pai G."/>
            <person name="Utterback T."/>
            <person name="Rogers Y.-H."/>
            <person name="Kravitz S."/>
            <person name="Fraser C.M."/>
        </authorList>
    </citation>
    <scope>NUCLEOTIDE SEQUENCE</scope>
    <source>
        <strain evidence="3">Liverpool</strain>
    </source>
</reference>
<dbReference type="EMBL" id="CH477259">
    <property type="protein sequence ID" value="EAT45762.1"/>
    <property type="molecule type" value="Genomic_DNA"/>
</dbReference>
<dbReference type="PhylomeDB" id="Q17GG3"/>
<keyword evidence="1" id="KW-0175">Coiled coil</keyword>
<dbReference type="PaxDb" id="7159-AAEL003002-PA"/>